<dbReference type="GeneID" id="37045549"/>
<evidence type="ECO:0000313" key="2">
    <source>
        <dbReference type="Proteomes" id="UP000245768"/>
    </source>
</evidence>
<dbReference type="AlphaFoldDB" id="A0A316YKJ6"/>
<accession>A0A316YKJ6</accession>
<dbReference type="RefSeq" id="XP_025376910.1">
    <property type="nucleotide sequence ID" value="XM_025523633.1"/>
</dbReference>
<gene>
    <name evidence="1" type="ORF">FA10DRAFT_280653</name>
</gene>
<dbReference type="InParanoid" id="A0A316YKJ6"/>
<organism evidence="1 2">
    <name type="scientific">Acaromyces ingoldii</name>
    <dbReference type="NCBI Taxonomy" id="215250"/>
    <lineage>
        <taxon>Eukaryota</taxon>
        <taxon>Fungi</taxon>
        <taxon>Dikarya</taxon>
        <taxon>Basidiomycota</taxon>
        <taxon>Ustilaginomycotina</taxon>
        <taxon>Exobasidiomycetes</taxon>
        <taxon>Exobasidiales</taxon>
        <taxon>Cryptobasidiaceae</taxon>
        <taxon>Acaromyces</taxon>
    </lineage>
</organism>
<sequence length="114" mass="12477">MPTRATFQYLCPRGKKQATMKLSTSASTVAWAAMVLAWSASPVSCAYSTTLLMDSEPMTTCTSNMNYIATKTGYWACKQTDSSSMFCTMDSYIDFYQALNAFKSHCGALSGHTN</sequence>
<reference evidence="1 2" key="1">
    <citation type="journal article" date="2018" name="Mol. Biol. Evol.">
        <title>Broad Genomic Sampling Reveals a Smut Pathogenic Ancestry of the Fungal Clade Ustilaginomycotina.</title>
        <authorList>
            <person name="Kijpornyongpan T."/>
            <person name="Mondo S.J."/>
            <person name="Barry K."/>
            <person name="Sandor L."/>
            <person name="Lee J."/>
            <person name="Lipzen A."/>
            <person name="Pangilinan J."/>
            <person name="LaButti K."/>
            <person name="Hainaut M."/>
            <person name="Henrissat B."/>
            <person name="Grigoriev I.V."/>
            <person name="Spatafora J.W."/>
            <person name="Aime M.C."/>
        </authorList>
    </citation>
    <scope>NUCLEOTIDE SEQUENCE [LARGE SCALE GENOMIC DNA]</scope>
    <source>
        <strain evidence="1 2">MCA 4198</strain>
    </source>
</reference>
<dbReference type="EMBL" id="KZ819637">
    <property type="protein sequence ID" value="PWN89712.1"/>
    <property type="molecule type" value="Genomic_DNA"/>
</dbReference>
<dbReference type="Proteomes" id="UP000245768">
    <property type="component" value="Unassembled WGS sequence"/>
</dbReference>
<protein>
    <submittedName>
        <fullName evidence="1">Uncharacterized protein</fullName>
    </submittedName>
</protein>
<name>A0A316YKJ6_9BASI</name>
<keyword evidence="2" id="KW-1185">Reference proteome</keyword>
<proteinExistence type="predicted"/>
<evidence type="ECO:0000313" key="1">
    <source>
        <dbReference type="EMBL" id="PWN89712.1"/>
    </source>
</evidence>